<dbReference type="GO" id="GO:0005886">
    <property type="term" value="C:plasma membrane"/>
    <property type="evidence" value="ECO:0007669"/>
    <property type="project" value="TreeGrafter"/>
</dbReference>
<dbReference type="InterPro" id="IPR050256">
    <property type="entry name" value="Glycosyltransferase_2"/>
</dbReference>
<dbReference type="PANTHER" id="PTHR48090:SF8">
    <property type="entry name" value="GLYCOSYLTRANSFERASE CSBB-RELATED"/>
    <property type="match status" value="1"/>
</dbReference>
<dbReference type="Pfam" id="PF00535">
    <property type="entry name" value="Glycos_transf_2"/>
    <property type="match status" value="1"/>
</dbReference>
<dbReference type="Proteomes" id="UP000190657">
    <property type="component" value="Unassembled WGS sequence"/>
</dbReference>
<reference evidence="4" key="1">
    <citation type="submission" date="2017-02" db="EMBL/GenBank/DDBJ databases">
        <authorList>
            <person name="Varghese N."/>
            <person name="Submissions S."/>
        </authorList>
    </citation>
    <scope>NUCLEOTIDE SEQUENCE [LARGE SCALE GENOMIC DNA]</scope>
    <source>
        <strain evidence="4">ATCC 51222</strain>
    </source>
</reference>
<gene>
    <name evidence="3" type="ORF">SAMN02745114_01425</name>
</gene>
<keyword evidence="1" id="KW-0812">Transmembrane</keyword>
<keyword evidence="1" id="KW-1133">Transmembrane helix</keyword>
<feature type="transmembrane region" description="Helical" evidence="1">
    <location>
        <begin position="229"/>
        <end position="250"/>
    </location>
</feature>
<dbReference type="Gene3D" id="3.90.550.10">
    <property type="entry name" value="Spore Coat Polysaccharide Biosynthesis Protein SpsA, Chain A"/>
    <property type="match status" value="1"/>
</dbReference>
<accession>A0A1T4MYG4</accession>
<keyword evidence="1" id="KW-0472">Membrane</keyword>
<dbReference type="InterPro" id="IPR029044">
    <property type="entry name" value="Nucleotide-diphossugar_trans"/>
</dbReference>
<evidence type="ECO:0000313" key="4">
    <source>
        <dbReference type="Proteomes" id="UP000190657"/>
    </source>
</evidence>
<keyword evidence="3" id="KW-0808">Transferase</keyword>
<sequence>MLSLVVPCFNEEDNVEKFYSQTVMAFENNIDEYEFVFVDDGSSDKTLERLHSLFDKDGQRVQVLSFSRNFGKEAAIYAGLKNARGDFACIIDADLQQRPEVVVEMMNVIKEDNTVDCVTAYQAERKENKLMSAFKSSFYKMINRMSEVDFVNGASDFRLMNRKMIDAVISMGEYHRFSKGIFGFVGFNTKFIPYKVQERENGTSKWNFFKLLKYAVEGIISFSSFPLKLSAYVGFFSAFVSVIYLVLVIIKRLAYGVDVPGYASIVVLVLFLGGLQLMSLGILGEYMSKVYDQVKNRPIYILKEHLKDEENVQDD</sequence>
<evidence type="ECO:0000313" key="3">
    <source>
        <dbReference type="EMBL" id="SJZ72042.1"/>
    </source>
</evidence>
<dbReference type="STRING" id="290054.SAMN02745114_01425"/>
<dbReference type="InterPro" id="IPR001173">
    <property type="entry name" value="Glyco_trans_2-like"/>
</dbReference>
<dbReference type="PANTHER" id="PTHR48090">
    <property type="entry name" value="UNDECAPRENYL-PHOSPHATE 4-DEOXY-4-FORMAMIDO-L-ARABINOSE TRANSFERASE-RELATED"/>
    <property type="match status" value="1"/>
</dbReference>
<dbReference type="SUPFAM" id="SSF53448">
    <property type="entry name" value="Nucleotide-diphospho-sugar transferases"/>
    <property type="match status" value="1"/>
</dbReference>
<name>A0A1T4MYG4_9FIRM</name>
<dbReference type="AlphaFoldDB" id="A0A1T4MYG4"/>
<feature type="transmembrane region" description="Helical" evidence="1">
    <location>
        <begin position="262"/>
        <end position="283"/>
    </location>
</feature>
<protein>
    <submittedName>
        <fullName evidence="3">Glycosyltransferase involved in cell wall bisynthesis</fullName>
    </submittedName>
</protein>
<dbReference type="EMBL" id="FUWW01000017">
    <property type="protein sequence ID" value="SJZ72042.1"/>
    <property type="molecule type" value="Genomic_DNA"/>
</dbReference>
<dbReference type="CDD" id="cd04187">
    <property type="entry name" value="DPM1_like_bac"/>
    <property type="match status" value="1"/>
</dbReference>
<evidence type="ECO:0000256" key="1">
    <source>
        <dbReference type="SAM" id="Phobius"/>
    </source>
</evidence>
<organism evidence="3 4">
    <name type="scientific">Eubacterium coprostanoligenes</name>
    <dbReference type="NCBI Taxonomy" id="290054"/>
    <lineage>
        <taxon>Bacteria</taxon>
        <taxon>Bacillati</taxon>
        <taxon>Bacillota</taxon>
        <taxon>Clostridia</taxon>
        <taxon>Eubacteriales</taxon>
        <taxon>Eubacteriaceae</taxon>
        <taxon>Eubacterium</taxon>
    </lineage>
</organism>
<dbReference type="RefSeq" id="WP_242941761.1">
    <property type="nucleotide sequence ID" value="NZ_FUWW01000017.1"/>
</dbReference>
<dbReference type="GO" id="GO:0016740">
    <property type="term" value="F:transferase activity"/>
    <property type="evidence" value="ECO:0007669"/>
    <property type="project" value="UniProtKB-KW"/>
</dbReference>
<keyword evidence="4" id="KW-1185">Reference proteome</keyword>
<feature type="domain" description="Glycosyltransferase 2-like" evidence="2">
    <location>
        <begin position="3"/>
        <end position="166"/>
    </location>
</feature>
<proteinExistence type="predicted"/>
<evidence type="ECO:0000259" key="2">
    <source>
        <dbReference type="Pfam" id="PF00535"/>
    </source>
</evidence>